<protein>
    <submittedName>
        <fullName evidence="1">Uncharacterized protein</fullName>
    </submittedName>
</protein>
<name>A0A7J3Y0S4_9CREN</name>
<dbReference type="EMBL" id="DRYK01000089">
    <property type="protein sequence ID" value="HHP68507.1"/>
    <property type="molecule type" value="Genomic_DNA"/>
</dbReference>
<reference evidence="1" key="1">
    <citation type="journal article" date="2020" name="mSystems">
        <title>Genome- and Community-Level Interaction Insights into Carbon Utilization and Element Cycling Functions of Hydrothermarchaeota in Hydrothermal Sediment.</title>
        <authorList>
            <person name="Zhou Z."/>
            <person name="Liu Y."/>
            <person name="Xu W."/>
            <person name="Pan J."/>
            <person name="Luo Z.H."/>
            <person name="Li M."/>
        </authorList>
    </citation>
    <scope>NUCLEOTIDE SEQUENCE [LARGE SCALE GENOMIC DNA]</scope>
    <source>
        <strain evidence="1">SpSt-110</strain>
    </source>
</reference>
<organism evidence="1">
    <name type="scientific">Thermogladius calderae</name>
    <dbReference type="NCBI Taxonomy" id="1200300"/>
    <lineage>
        <taxon>Archaea</taxon>
        <taxon>Thermoproteota</taxon>
        <taxon>Thermoprotei</taxon>
        <taxon>Desulfurococcales</taxon>
        <taxon>Desulfurococcaceae</taxon>
        <taxon>Thermogladius</taxon>
    </lineage>
</organism>
<proteinExistence type="predicted"/>
<evidence type="ECO:0000313" key="1">
    <source>
        <dbReference type="EMBL" id="HHP68507.1"/>
    </source>
</evidence>
<comment type="caution">
    <text evidence="1">The sequence shown here is derived from an EMBL/GenBank/DDBJ whole genome shotgun (WGS) entry which is preliminary data.</text>
</comment>
<dbReference type="AlphaFoldDB" id="A0A7J3Y0S4"/>
<sequence length="207" mass="23300">MVELTWDYDELYSCPYTLFLDELSISGSRAYVVLPALNYRISILRRGNVFREVSNIPGNLDATHVVEACRAISRGMEPRRLEGSLLRAIAHSFFYGGFTIIVDTVEGETIPFMLEMVSPTLHLYYRSGGCRSPGLETWVRFGVFLRSKTVSLIQGLCGREIECDNGVYKVCGSMGEIVVSYKQINIPGYFRIVVDNTPMRHVVKIPG</sequence>
<accession>A0A7J3Y0S4</accession>
<gene>
    <name evidence="1" type="ORF">ENM60_07000</name>
</gene>